<feature type="modified residue" description="Phosphohistidine" evidence="18">
    <location>
        <position position="858"/>
    </location>
</feature>
<dbReference type="CDD" id="cd16922">
    <property type="entry name" value="HATPase_EvgS-ArcB-TorS-like"/>
    <property type="match status" value="1"/>
</dbReference>
<dbReference type="InterPro" id="IPR001789">
    <property type="entry name" value="Sig_transdc_resp-reg_receiver"/>
</dbReference>
<evidence type="ECO:0000313" key="26">
    <source>
        <dbReference type="Proteomes" id="UP000481033"/>
    </source>
</evidence>
<dbReference type="PANTHER" id="PTHR45339:SF1">
    <property type="entry name" value="HYBRID SIGNAL TRANSDUCTION HISTIDINE KINASE J"/>
    <property type="match status" value="1"/>
</dbReference>
<dbReference type="InterPro" id="IPR003661">
    <property type="entry name" value="HisK_dim/P_dom"/>
</dbReference>
<keyword evidence="8 20" id="KW-0812">Transmembrane</keyword>
<evidence type="ECO:0000256" key="5">
    <source>
        <dbReference type="ARBA" id="ARBA00022475"/>
    </source>
</evidence>
<comment type="catalytic activity">
    <reaction evidence="1">
        <text>ATP + protein L-histidine = ADP + protein N-phospho-L-histidine.</text>
        <dbReference type="EC" id="2.7.13.3"/>
    </reaction>
</comment>
<evidence type="ECO:0000256" key="1">
    <source>
        <dbReference type="ARBA" id="ARBA00000085"/>
    </source>
</evidence>
<dbReference type="Pfam" id="PF00072">
    <property type="entry name" value="Response_reg"/>
    <property type="match status" value="2"/>
</dbReference>
<accession>A0A6M0REW4</accession>
<evidence type="ECO:0000256" key="14">
    <source>
        <dbReference type="ARBA" id="ARBA00023136"/>
    </source>
</evidence>
<dbReference type="InterPro" id="IPR003594">
    <property type="entry name" value="HATPase_dom"/>
</dbReference>
<dbReference type="Proteomes" id="UP000481033">
    <property type="component" value="Unassembled WGS sequence"/>
</dbReference>
<dbReference type="GO" id="GO:0000155">
    <property type="term" value="F:phosphorelay sensor kinase activity"/>
    <property type="evidence" value="ECO:0007669"/>
    <property type="project" value="InterPro"/>
</dbReference>
<feature type="domain" description="HPt" evidence="24">
    <location>
        <begin position="819"/>
        <end position="911"/>
    </location>
</feature>
<keyword evidence="7" id="KW-0808">Transferase</keyword>
<keyword evidence="10" id="KW-0418">Kinase</keyword>
<name>A0A6M0REW4_9CYAN</name>
<dbReference type="PROSITE" id="PS50885">
    <property type="entry name" value="HAMP"/>
    <property type="match status" value="1"/>
</dbReference>
<keyword evidence="13" id="KW-0902">Two-component regulatory system</keyword>
<dbReference type="InterPro" id="IPR036097">
    <property type="entry name" value="HisK_dim/P_sf"/>
</dbReference>
<dbReference type="InterPro" id="IPR011006">
    <property type="entry name" value="CheY-like_superfamily"/>
</dbReference>
<evidence type="ECO:0000259" key="24">
    <source>
        <dbReference type="PROSITE" id="PS50894"/>
    </source>
</evidence>
<dbReference type="InterPro" id="IPR008207">
    <property type="entry name" value="Sig_transdc_His_kin_Hpt_dom"/>
</dbReference>
<evidence type="ECO:0000256" key="9">
    <source>
        <dbReference type="ARBA" id="ARBA00022741"/>
    </source>
</evidence>
<keyword evidence="11" id="KW-0067">ATP-binding</keyword>
<evidence type="ECO:0000256" key="15">
    <source>
        <dbReference type="ARBA" id="ARBA00064003"/>
    </source>
</evidence>
<feature type="modified residue" description="4-aspartylphosphate" evidence="19">
    <location>
        <position position="577"/>
    </location>
</feature>
<dbReference type="Pfam" id="PF01627">
    <property type="entry name" value="Hpt"/>
    <property type="match status" value="1"/>
</dbReference>
<dbReference type="SMART" id="SM00388">
    <property type="entry name" value="HisKA"/>
    <property type="match status" value="1"/>
</dbReference>
<evidence type="ECO:0000259" key="21">
    <source>
        <dbReference type="PROSITE" id="PS50109"/>
    </source>
</evidence>
<keyword evidence="9" id="KW-0547">Nucleotide-binding</keyword>
<feature type="domain" description="HAMP" evidence="23">
    <location>
        <begin position="200"/>
        <end position="252"/>
    </location>
</feature>
<evidence type="ECO:0000256" key="3">
    <source>
        <dbReference type="ARBA" id="ARBA00006402"/>
    </source>
</evidence>
<evidence type="ECO:0000256" key="10">
    <source>
        <dbReference type="ARBA" id="ARBA00022777"/>
    </source>
</evidence>
<dbReference type="GO" id="GO:0005886">
    <property type="term" value="C:plasma membrane"/>
    <property type="evidence" value="ECO:0007669"/>
    <property type="project" value="UniProtKB-SubCell"/>
</dbReference>
<dbReference type="CDD" id="cd00082">
    <property type="entry name" value="HisKA"/>
    <property type="match status" value="1"/>
</dbReference>
<evidence type="ECO:0000256" key="11">
    <source>
        <dbReference type="ARBA" id="ARBA00022840"/>
    </source>
</evidence>
<comment type="subcellular location">
    <subcellularLocation>
        <location evidence="2">Cell membrane</location>
        <topology evidence="2">Multi-pass membrane protein</topology>
    </subcellularLocation>
</comment>
<dbReference type="SUPFAM" id="SSF47384">
    <property type="entry name" value="Homodimeric domain of signal transducing histidine kinase"/>
    <property type="match status" value="1"/>
</dbReference>
<keyword evidence="6 19" id="KW-0597">Phosphoprotein</keyword>
<feature type="modified residue" description="4-aspartylphosphate" evidence="19">
    <location>
        <position position="724"/>
    </location>
</feature>
<evidence type="ECO:0000256" key="18">
    <source>
        <dbReference type="PROSITE-ProRule" id="PRU00110"/>
    </source>
</evidence>
<dbReference type="Pfam" id="PF02518">
    <property type="entry name" value="HATPase_c"/>
    <property type="match status" value="1"/>
</dbReference>
<comment type="caution">
    <text evidence="25">The sequence shown here is derived from an EMBL/GenBank/DDBJ whole genome shotgun (WGS) entry which is preliminary data.</text>
</comment>
<protein>
    <recommendedName>
        <fullName evidence="17">Circadian input-output histidine kinase CikA</fullName>
        <ecNumber evidence="4">2.7.13.3</ecNumber>
    </recommendedName>
    <alternativeName>
        <fullName evidence="16">Sensory/regulatory protein RpfC</fullName>
    </alternativeName>
</protein>
<dbReference type="Pfam" id="PF00672">
    <property type="entry name" value="HAMP"/>
    <property type="match status" value="1"/>
</dbReference>
<evidence type="ECO:0000256" key="4">
    <source>
        <dbReference type="ARBA" id="ARBA00012438"/>
    </source>
</evidence>
<dbReference type="InterPro" id="IPR003660">
    <property type="entry name" value="HAMP_dom"/>
</dbReference>
<dbReference type="SMART" id="SM00304">
    <property type="entry name" value="HAMP"/>
    <property type="match status" value="1"/>
</dbReference>
<evidence type="ECO:0000256" key="16">
    <source>
        <dbReference type="ARBA" id="ARBA00068150"/>
    </source>
</evidence>
<dbReference type="InterPro" id="IPR036890">
    <property type="entry name" value="HATPase_C_sf"/>
</dbReference>
<feature type="transmembrane region" description="Helical" evidence="20">
    <location>
        <begin position="20"/>
        <end position="38"/>
    </location>
</feature>
<evidence type="ECO:0000256" key="8">
    <source>
        <dbReference type="ARBA" id="ARBA00022692"/>
    </source>
</evidence>
<dbReference type="SUPFAM" id="SSF52172">
    <property type="entry name" value="CheY-like"/>
    <property type="match status" value="2"/>
</dbReference>
<dbReference type="EMBL" id="QXHD01000003">
    <property type="protein sequence ID" value="NEZ54440.1"/>
    <property type="molecule type" value="Genomic_DNA"/>
</dbReference>
<sequence length="911" mass="101030">MKRVAKKLLRQFRQSLALRYLTIAGSCALTTQLVFGLIQVQRTQARQITSLRNQVESKADFLSDVVPEAILSLDLLYLETLMQKTTEDVDIVYSVIINQEGKIITQSLDHKNSLVKSTIDKSGTQASDTLSVLQSLSTLPQIRQVEIPIESLEQPLGEVRLGYSHQRLRQESILAVLFHVKIAALVSLLLGLLTIVLFHRQVHTPLRALNKFARSFEEGNLEQRIQIKYPDEIGQVSRALNQMADQLQENLVGLAIARDEALAAAQSKSDFLANMSHEIRTPMNGILGMSGLLLDTDLTQEQRNFSETIWNCCNSLITIINDILDFSKIESGKLDMEECPFELRTCIEESLDLLATKAAEKNLELAYLAEPGIPDRLVGDVTRLRQILVNLVGNAIKFTHEGEILVKVHAKPFTTASQTHIDQDIEKDYVTIHFDVQDTGIGIPTDKMNRLFKSFSQVDSSTARKYGGTGLGLAISKQLCELMGGNMSVTSVVGEGSCFSFSIVVEVLPSLELDIESETHQLRGKRVLIVDDNATNRKMLALQTQSWDMQSTVAQSAYEALGILSCHQDSFDVAILDMQMPEVDGLTLANEIRTKPYGKTLPLVMLTSVGKPELAENALKKANFQAFLNKPIKQSHLYNVLNQVFVDQPVKIQTPEVTNEADLYDSTLAQKHPLRILVAEDNLVNQQLIRQWLGKMGYRPDLVGNGYEAIDALKRQTYDVVLMDVHMPEMDGLTATAEICKQWSVDKRPYIIALTANAMKGDRERCLNAGMNNYISKPIHVPDLVKALKQVQPLETSHQALALDMTRLESTLGALGGVESEAFSSVRQLFITEASTLVDKIIQAIKTGNSEQLEQNAHALKSSSAALGGVILQNLCQALEKSGRQREVVDLKLSDELNLAFSNFKAALASL</sequence>
<feature type="transmembrane region" description="Helical" evidence="20">
    <location>
        <begin position="173"/>
        <end position="198"/>
    </location>
</feature>
<feature type="domain" description="Histidine kinase" evidence="21">
    <location>
        <begin position="274"/>
        <end position="507"/>
    </location>
</feature>
<dbReference type="FunFam" id="3.30.565.10:FF:000010">
    <property type="entry name" value="Sensor histidine kinase RcsC"/>
    <property type="match status" value="1"/>
</dbReference>
<gene>
    <name evidence="25" type="ORF">DXZ20_01750</name>
</gene>
<dbReference type="CDD" id="cd17546">
    <property type="entry name" value="REC_hyHK_CKI1_RcsC-like"/>
    <property type="match status" value="2"/>
</dbReference>
<dbReference type="InterPro" id="IPR005467">
    <property type="entry name" value="His_kinase_dom"/>
</dbReference>
<dbReference type="InterPro" id="IPR036641">
    <property type="entry name" value="HPT_dom_sf"/>
</dbReference>
<keyword evidence="5" id="KW-1003">Cell membrane</keyword>
<evidence type="ECO:0000256" key="6">
    <source>
        <dbReference type="ARBA" id="ARBA00022553"/>
    </source>
</evidence>
<keyword evidence="26" id="KW-1185">Reference proteome</keyword>
<dbReference type="PANTHER" id="PTHR45339">
    <property type="entry name" value="HYBRID SIGNAL TRANSDUCTION HISTIDINE KINASE J"/>
    <property type="match status" value="1"/>
</dbReference>
<evidence type="ECO:0000256" key="13">
    <source>
        <dbReference type="ARBA" id="ARBA00023012"/>
    </source>
</evidence>
<dbReference type="SUPFAM" id="SSF47226">
    <property type="entry name" value="Histidine-containing phosphotransfer domain, HPT domain"/>
    <property type="match status" value="1"/>
</dbReference>
<evidence type="ECO:0000313" key="25">
    <source>
        <dbReference type="EMBL" id="NEZ54440.1"/>
    </source>
</evidence>
<dbReference type="EC" id="2.7.13.3" evidence="4"/>
<evidence type="ECO:0000259" key="22">
    <source>
        <dbReference type="PROSITE" id="PS50110"/>
    </source>
</evidence>
<comment type="subunit">
    <text evidence="15">At low DSF concentrations, interacts with RpfF.</text>
</comment>
<dbReference type="Gene3D" id="3.40.50.2300">
    <property type="match status" value="2"/>
</dbReference>
<evidence type="ECO:0000256" key="19">
    <source>
        <dbReference type="PROSITE-ProRule" id="PRU00169"/>
    </source>
</evidence>
<keyword evidence="14 20" id="KW-0472">Membrane</keyword>
<dbReference type="PROSITE" id="PS50110">
    <property type="entry name" value="RESPONSE_REGULATORY"/>
    <property type="match status" value="2"/>
</dbReference>
<dbReference type="PROSITE" id="PS50109">
    <property type="entry name" value="HIS_KIN"/>
    <property type="match status" value="1"/>
</dbReference>
<comment type="similarity">
    <text evidence="3">In the N-terminal section; belongs to the phytochrome family.</text>
</comment>
<dbReference type="GO" id="GO:0005524">
    <property type="term" value="F:ATP binding"/>
    <property type="evidence" value="ECO:0007669"/>
    <property type="project" value="UniProtKB-KW"/>
</dbReference>
<dbReference type="CDD" id="cd06225">
    <property type="entry name" value="HAMP"/>
    <property type="match status" value="1"/>
</dbReference>
<dbReference type="SMART" id="SM00387">
    <property type="entry name" value="HATPase_c"/>
    <property type="match status" value="1"/>
</dbReference>
<feature type="domain" description="Response regulatory" evidence="22">
    <location>
        <begin position="526"/>
        <end position="645"/>
    </location>
</feature>
<dbReference type="SUPFAM" id="SSF55874">
    <property type="entry name" value="ATPase domain of HSP90 chaperone/DNA topoisomerase II/histidine kinase"/>
    <property type="match status" value="1"/>
</dbReference>
<dbReference type="FunFam" id="1.10.287.130:FF:000002">
    <property type="entry name" value="Two-component osmosensing histidine kinase"/>
    <property type="match status" value="1"/>
</dbReference>
<dbReference type="SUPFAM" id="SSF158472">
    <property type="entry name" value="HAMP domain-like"/>
    <property type="match status" value="1"/>
</dbReference>
<evidence type="ECO:0000256" key="7">
    <source>
        <dbReference type="ARBA" id="ARBA00022679"/>
    </source>
</evidence>
<dbReference type="PROSITE" id="PS50894">
    <property type="entry name" value="HPT"/>
    <property type="match status" value="1"/>
</dbReference>
<evidence type="ECO:0000259" key="23">
    <source>
        <dbReference type="PROSITE" id="PS50885"/>
    </source>
</evidence>
<dbReference type="InterPro" id="IPR004358">
    <property type="entry name" value="Sig_transdc_His_kin-like_C"/>
</dbReference>
<evidence type="ECO:0000256" key="2">
    <source>
        <dbReference type="ARBA" id="ARBA00004651"/>
    </source>
</evidence>
<dbReference type="Gene3D" id="1.10.287.130">
    <property type="match status" value="1"/>
</dbReference>
<proteinExistence type="inferred from homology"/>
<dbReference type="AlphaFoldDB" id="A0A6M0REW4"/>
<reference evidence="25 26" key="1">
    <citation type="journal article" date="2020" name="Microb. Ecol.">
        <title>Ecogenomics of the Marine Benthic Filamentous Cyanobacterium Adonisia.</title>
        <authorList>
            <person name="Walter J.M."/>
            <person name="Coutinho F.H."/>
            <person name="Leomil L."/>
            <person name="Hargreaves P.I."/>
            <person name="Campeao M.E."/>
            <person name="Vieira V.V."/>
            <person name="Silva B.S."/>
            <person name="Fistarol G.O."/>
            <person name="Salomon P.S."/>
            <person name="Sawabe T."/>
            <person name="Mino S."/>
            <person name="Hosokawa M."/>
            <person name="Miyashita H."/>
            <person name="Maruyama F."/>
            <person name="van Verk M.C."/>
            <person name="Dutilh B.E."/>
            <person name="Thompson C.C."/>
            <person name="Thompson F.L."/>
        </authorList>
    </citation>
    <scope>NUCLEOTIDE SEQUENCE [LARGE SCALE GENOMIC DNA]</scope>
    <source>
        <strain evidence="25 26">CCMR0081</strain>
    </source>
</reference>
<evidence type="ECO:0000256" key="17">
    <source>
        <dbReference type="ARBA" id="ARBA00074306"/>
    </source>
</evidence>
<evidence type="ECO:0000256" key="12">
    <source>
        <dbReference type="ARBA" id="ARBA00022989"/>
    </source>
</evidence>
<dbReference type="Gene3D" id="3.30.565.10">
    <property type="entry name" value="Histidine kinase-like ATPase, C-terminal domain"/>
    <property type="match status" value="1"/>
</dbReference>
<organism evidence="25 26">
    <name type="scientific">Adonisia turfae CCMR0081</name>
    <dbReference type="NCBI Taxonomy" id="2292702"/>
    <lineage>
        <taxon>Bacteria</taxon>
        <taxon>Bacillati</taxon>
        <taxon>Cyanobacteriota</taxon>
        <taxon>Adonisia</taxon>
        <taxon>Adonisia turfae</taxon>
    </lineage>
</organism>
<dbReference type="SMART" id="SM00448">
    <property type="entry name" value="REC"/>
    <property type="match status" value="2"/>
</dbReference>
<dbReference type="Gene3D" id="6.10.340.10">
    <property type="match status" value="1"/>
</dbReference>
<feature type="domain" description="Response regulatory" evidence="22">
    <location>
        <begin position="675"/>
        <end position="792"/>
    </location>
</feature>
<keyword evidence="12 20" id="KW-1133">Transmembrane helix</keyword>
<dbReference type="PRINTS" id="PR00344">
    <property type="entry name" value="BCTRLSENSOR"/>
</dbReference>
<evidence type="ECO:0000256" key="20">
    <source>
        <dbReference type="SAM" id="Phobius"/>
    </source>
</evidence>
<dbReference type="Pfam" id="PF00512">
    <property type="entry name" value="HisKA"/>
    <property type="match status" value="1"/>
</dbReference>
<dbReference type="Gene3D" id="1.20.120.160">
    <property type="entry name" value="HPT domain"/>
    <property type="match status" value="1"/>
</dbReference>